<accession>A0A517Y7W5</accession>
<dbReference type="InterPro" id="IPR002372">
    <property type="entry name" value="PQQ_rpt_dom"/>
</dbReference>
<dbReference type="PANTHER" id="PTHR34512:SF30">
    <property type="entry name" value="OUTER MEMBRANE PROTEIN ASSEMBLY FACTOR BAMB"/>
    <property type="match status" value="1"/>
</dbReference>
<proteinExistence type="predicted"/>
<keyword evidence="1" id="KW-0732">Signal</keyword>
<evidence type="ECO:0000313" key="3">
    <source>
        <dbReference type="EMBL" id="QDU26323.1"/>
    </source>
</evidence>
<feature type="signal peptide" evidence="1">
    <location>
        <begin position="1"/>
        <end position="23"/>
    </location>
</feature>
<name>A0A517Y7W5_9BACT</name>
<dbReference type="KEGG" id="aagg:ETAA8_14010"/>
<protein>
    <submittedName>
        <fullName evidence="3">Outer membrane protein assembly factor BamB</fullName>
    </submittedName>
</protein>
<dbReference type="EMBL" id="CP036274">
    <property type="protein sequence ID" value="QDU26323.1"/>
    <property type="molecule type" value="Genomic_DNA"/>
</dbReference>
<feature type="domain" description="Pyrrolo-quinoline quinone repeat" evidence="2">
    <location>
        <begin position="90"/>
        <end position="346"/>
    </location>
</feature>
<organism evidence="3 4">
    <name type="scientific">Anatilimnocola aggregata</name>
    <dbReference type="NCBI Taxonomy" id="2528021"/>
    <lineage>
        <taxon>Bacteria</taxon>
        <taxon>Pseudomonadati</taxon>
        <taxon>Planctomycetota</taxon>
        <taxon>Planctomycetia</taxon>
        <taxon>Pirellulales</taxon>
        <taxon>Pirellulaceae</taxon>
        <taxon>Anatilimnocola</taxon>
    </lineage>
</organism>
<reference evidence="3 4" key="1">
    <citation type="submission" date="2019-02" db="EMBL/GenBank/DDBJ databases">
        <title>Deep-cultivation of Planctomycetes and their phenomic and genomic characterization uncovers novel biology.</title>
        <authorList>
            <person name="Wiegand S."/>
            <person name="Jogler M."/>
            <person name="Boedeker C."/>
            <person name="Pinto D."/>
            <person name="Vollmers J."/>
            <person name="Rivas-Marin E."/>
            <person name="Kohn T."/>
            <person name="Peeters S.H."/>
            <person name="Heuer A."/>
            <person name="Rast P."/>
            <person name="Oberbeckmann S."/>
            <person name="Bunk B."/>
            <person name="Jeske O."/>
            <person name="Meyerdierks A."/>
            <person name="Storesund J.E."/>
            <person name="Kallscheuer N."/>
            <person name="Luecker S."/>
            <person name="Lage O.M."/>
            <person name="Pohl T."/>
            <person name="Merkel B.J."/>
            <person name="Hornburger P."/>
            <person name="Mueller R.-W."/>
            <person name="Bruemmer F."/>
            <person name="Labrenz M."/>
            <person name="Spormann A.M."/>
            <person name="Op den Camp H."/>
            <person name="Overmann J."/>
            <person name="Amann R."/>
            <person name="Jetten M.S.M."/>
            <person name="Mascher T."/>
            <person name="Medema M.H."/>
            <person name="Devos D.P."/>
            <person name="Kaster A.-K."/>
            <person name="Ovreas L."/>
            <person name="Rohde M."/>
            <person name="Galperin M.Y."/>
            <person name="Jogler C."/>
        </authorList>
    </citation>
    <scope>NUCLEOTIDE SEQUENCE [LARGE SCALE GENOMIC DNA]</scope>
    <source>
        <strain evidence="3 4">ETA_A8</strain>
    </source>
</reference>
<keyword evidence="4" id="KW-1185">Reference proteome</keyword>
<dbReference type="RefSeq" id="WP_145086697.1">
    <property type="nucleotide sequence ID" value="NZ_CP036274.1"/>
</dbReference>
<dbReference type="Gene3D" id="2.130.10.10">
    <property type="entry name" value="YVTN repeat-like/Quinoprotein amine dehydrogenase"/>
    <property type="match status" value="2"/>
</dbReference>
<dbReference type="Pfam" id="PF13360">
    <property type="entry name" value="PQQ_2"/>
    <property type="match status" value="1"/>
</dbReference>
<dbReference type="OrthoDB" id="229752at2"/>
<evidence type="ECO:0000259" key="2">
    <source>
        <dbReference type="Pfam" id="PF13360"/>
    </source>
</evidence>
<dbReference type="Proteomes" id="UP000315017">
    <property type="component" value="Chromosome"/>
</dbReference>
<evidence type="ECO:0000313" key="4">
    <source>
        <dbReference type="Proteomes" id="UP000315017"/>
    </source>
</evidence>
<dbReference type="InterPro" id="IPR015943">
    <property type="entry name" value="WD40/YVTN_repeat-like_dom_sf"/>
</dbReference>
<sequence length="427" mass="45749" precursor="true">MSIRLFASSLLAAFTLLTTVCPAADSWPTFRGSGRTAVSPEKSLLQEWPSAGPALAWEASGAGRGYSSLAIAGGKIYTLGDGPSTAEDKDEYLLCFNQADGKPLWKTKTGKAWTNGQENWQSSRSTPTVDGSSVYILTAHADLIACDANDGHELWRKNLKSDFGGKKGDNWGYSESVLIDGDRLICTPGGSSATMVALDKKTGETIWKSPLADDRGAGHASIVIAEIGGTKVYVQTTASGALGARASDGEKLWHYPIDKTTAVIPTPIVRGDLVFFAAGYKRGGALLKQKAVGDGKVEVEEIFPINSALANKHGGIVLVGEYLYGDSDDQGIPWCADLMTGEIKWKKRGSGKKSASFVAADDRLYIRFADGTMVLAKATPEDYIEVSSFKIPGGGERPSWSHPVIVDGKLYLREQDKIFCYDISKKS</sequence>
<gene>
    <name evidence="3" type="primary">bamB_2</name>
    <name evidence="3" type="ORF">ETAA8_14010</name>
</gene>
<dbReference type="InterPro" id="IPR011047">
    <property type="entry name" value="Quinoprotein_ADH-like_sf"/>
</dbReference>
<dbReference type="AlphaFoldDB" id="A0A517Y7W5"/>
<dbReference type="SUPFAM" id="SSF50998">
    <property type="entry name" value="Quinoprotein alcohol dehydrogenase-like"/>
    <property type="match status" value="1"/>
</dbReference>
<evidence type="ECO:0000256" key="1">
    <source>
        <dbReference type="SAM" id="SignalP"/>
    </source>
</evidence>
<dbReference type="PANTHER" id="PTHR34512">
    <property type="entry name" value="CELL SURFACE PROTEIN"/>
    <property type="match status" value="1"/>
</dbReference>
<feature type="chain" id="PRO_5021702520" evidence="1">
    <location>
        <begin position="24"/>
        <end position="427"/>
    </location>
</feature>